<comment type="subunit">
    <text evidence="6">Component of the RNA exosome complex. Specifically part of the catalytically inactive RNA exosome core complex (Exo-9) which may associate with the catalytic subunits RRP6 and DIS3 in cytoplasmic- and nuclear-specific RNA exosome complex forms. Exo-9 is formed by a hexameric base ring of RNase PH domain-containing subunits and a cap ring consisting of CSL4, RRP4 and RRP40.</text>
</comment>
<keyword evidence="12" id="KW-1185">Reference proteome</keyword>
<keyword evidence="5" id="KW-0271">Exosome</keyword>
<comment type="subcellular location">
    <subcellularLocation>
        <location evidence="1">Cytoplasm</location>
    </subcellularLocation>
    <subcellularLocation>
        <location evidence="2">Nucleus</location>
        <location evidence="2">Nucleolus</location>
    </subcellularLocation>
</comment>
<dbReference type="InterPro" id="IPR050080">
    <property type="entry name" value="RNase_PH"/>
</dbReference>
<dbReference type="Pfam" id="PF03725">
    <property type="entry name" value="RNase_PH_C"/>
    <property type="match status" value="1"/>
</dbReference>
<organism evidence="11 12">
    <name type="scientific">Ceriporiopsis subvermispora (strain B)</name>
    <name type="common">White-rot fungus</name>
    <name type="synonym">Gelatoporia subvermispora</name>
    <dbReference type="NCBI Taxonomy" id="914234"/>
    <lineage>
        <taxon>Eukaryota</taxon>
        <taxon>Fungi</taxon>
        <taxon>Dikarya</taxon>
        <taxon>Basidiomycota</taxon>
        <taxon>Agaricomycotina</taxon>
        <taxon>Agaricomycetes</taxon>
        <taxon>Polyporales</taxon>
        <taxon>Gelatoporiaceae</taxon>
        <taxon>Gelatoporia</taxon>
    </lineage>
</organism>
<feature type="compositionally biased region" description="Basic and acidic residues" evidence="8">
    <location>
        <begin position="13"/>
        <end position="22"/>
    </location>
</feature>
<dbReference type="GO" id="GO:0071028">
    <property type="term" value="P:nuclear mRNA surveillance"/>
    <property type="evidence" value="ECO:0007669"/>
    <property type="project" value="TreeGrafter"/>
</dbReference>
<dbReference type="SUPFAM" id="SSF54211">
    <property type="entry name" value="Ribosomal protein S5 domain 2-like"/>
    <property type="match status" value="1"/>
</dbReference>
<evidence type="ECO:0000256" key="4">
    <source>
        <dbReference type="ARBA" id="ARBA00022490"/>
    </source>
</evidence>
<proteinExistence type="inferred from homology"/>
<feature type="domain" description="Exoribonuclease phosphorolytic" evidence="10">
    <location>
        <begin position="165"/>
        <end position="228"/>
    </location>
</feature>
<evidence type="ECO:0000256" key="2">
    <source>
        <dbReference type="ARBA" id="ARBA00004604"/>
    </source>
</evidence>
<evidence type="ECO:0000313" key="11">
    <source>
        <dbReference type="EMBL" id="EMD33286.1"/>
    </source>
</evidence>
<dbReference type="CDD" id="cd11370">
    <property type="entry name" value="RNase_PH_RRP41"/>
    <property type="match status" value="1"/>
</dbReference>
<dbReference type="PANTHER" id="PTHR11953">
    <property type="entry name" value="EXOSOME COMPLEX COMPONENT"/>
    <property type="match status" value="1"/>
</dbReference>
<dbReference type="EMBL" id="KB445806">
    <property type="protein sequence ID" value="EMD33286.1"/>
    <property type="molecule type" value="Genomic_DNA"/>
</dbReference>
<dbReference type="Gene3D" id="3.30.230.70">
    <property type="entry name" value="GHMP Kinase, N-terminal domain"/>
    <property type="match status" value="1"/>
</dbReference>
<evidence type="ECO:0000256" key="5">
    <source>
        <dbReference type="ARBA" id="ARBA00022835"/>
    </source>
</evidence>
<evidence type="ECO:0000256" key="8">
    <source>
        <dbReference type="SAM" id="MobiDB-lite"/>
    </source>
</evidence>
<dbReference type="AlphaFoldDB" id="M2R2Z9"/>
<keyword evidence="4" id="KW-0963">Cytoplasm</keyword>
<protein>
    <recommendedName>
        <fullName evidence="7">Ribosomal RNA-processing protein 41</fullName>
    </recommendedName>
</protein>
<dbReference type="GO" id="GO:0034475">
    <property type="term" value="P:U4 snRNA 3'-end processing"/>
    <property type="evidence" value="ECO:0007669"/>
    <property type="project" value="TreeGrafter"/>
</dbReference>
<dbReference type="PANTHER" id="PTHR11953:SF0">
    <property type="entry name" value="EXOSOME COMPLEX COMPONENT RRP41"/>
    <property type="match status" value="1"/>
</dbReference>
<dbReference type="GO" id="GO:0005730">
    <property type="term" value="C:nucleolus"/>
    <property type="evidence" value="ECO:0007669"/>
    <property type="project" value="UniProtKB-SubCell"/>
</dbReference>
<dbReference type="GO" id="GO:0016075">
    <property type="term" value="P:rRNA catabolic process"/>
    <property type="evidence" value="ECO:0007669"/>
    <property type="project" value="TreeGrafter"/>
</dbReference>
<evidence type="ECO:0000259" key="10">
    <source>
        <dbReference type="Pfam" id="PF03725"/>
    </source>
</evidence>
<dbReference type="HOGENOM" id="CLU_063514_0_2_1"/>
<dbReference type="SUPFAM" id="SSF55666">
    <property type="entry name" value="Ribonuclease PH domain 2-like"/>
    <property type="match status" value="1"/>
</dbReference>
<feature type="region of interest" description="Disordered" evidence="8">
    <location>
        <begin position="1"/>
        <end position="22"/>
    </location>
</feature>
<gene>
    <name evidence="11" type="ORF">CERSUDRAFT_56975</name>
</gene>
<evidence type="ECO:0000256" key="6">
    <source>
        <dbReference type="ARBA" id="ARBA00063066"/>
    </source>
</evidence>
<dbReference type="GO" id="GO:0000177">
    <property type="term" value="C:cytoplasmic exosome (RNase complex)"/>
    <property type="evidence" value="ECO:0007669"/>
    <property type="project" value="TreeGrafter"/>
</dbReference>
<feature type="domain" description="Exoribonuclease phosphorolytic" evidence="9">
    <location>
        <begin position="32"/>
        <end position="162"/>
    </location>
</feature>
<dbReference type="GO" id="GO:0003723">
    <property type="term" value="F:RNA binding"/>
    <property type="evidence" value="ECO:0007669"/>
    <property type="project" value="TreeGrafter"/>
</dbReference>
<dbReference type="Pfam" id="PF01138">
    <property type="entry name" value="RNase_PH"/>
    <property type="match status" value="1"/>
</dbReference>
<evidence type="ECO:0000256" key="3">
    <source>
        <dbReference type="ARBA" id="ARBA00006678"/>
    </source>
</evidence>
<dbReference type="GO" id="GO:0071051">
    <property type="term" value="P:poly(A)-dependent snoRNA 3'-end processing"/>
    <property type="evidence" value="ECO:0007669"/>
    <property type="project" value="TreeGrafter"/>
</dbReference>
<dbReference type="InterPro" id="IPR027408">
    <property type="entry name" value="PNPase/RNase_PH_dom_sf"/>
</dbReference>
<evidence type="ECO:0000259" key="9">
    <source>
        <dbReference type="Pfam" id="PF01138"/>
    </source>
</evidence>
<evidence type="ECO:0000256" key="1">
    <source>
        <dbReference type="ARBA" id="ARBA00004496"/>
    </source>
</evidence>
<sequence length="278" mass="29856">MPPLPGTSLPPRRRVDILNDGGYRSDGRRQYELRDITIDMTPQGSADGCASIAHGLTQVSVSVFGPREAKQRSQTLHDRAVLNVEVNVLPFSTGERRRRGRADRRILELAASIKATFEPVVQTTLYPRAQIDIFVSVQQQDGGLLPACINGTTLALAAAGVPLLDFVCAVSAGVHGAAALLDLSALEEGDLPHAAVAVLPRTKRVTLAALETRLHVDRFAEVFRLACDAGQTIHAEMRRAVRTRTQELVAAMGAGPRAGPGEHVDRDVAMDDDAAADY</sequence>
<reference evidence="11 12" key="1">
    <citation type="journal article" date="2012" name="Proc. Natl. Acad. Sci. U.S.A.">
        <title>Comparative genomics of Ceriporiopsis subvermispora and Phanerochaete chrysosporium provide insight into selective ligninolysis.</title>
        <authorList>
            <person name="Fernandez-Fueyo E."/>
            <person name="Ruiz-Duenas F.J."/>
            <person name="Ferreira P."/>
            <person name="Floudas D."/>
            <person name="Hibbett D.S."/>
            <person name="Canessa P."/>
            <person name="Larrondo L.F."/>
            <person name="James T.Y."/>
            <person name="Seelenfreund D."/>
            <person name="Lobos S."/>
            <person name="Polanco R."/>
            <person name="Tello M."/>
            <person name="Honda Y."/>
            <person name="Watanabe T."/>
            <person name="Watanabe T."/>
            <person name="Ryu J.S."/>
            <person name="Kubicek C.P."/>
            <person name="Schmoll M."/>
            <person name="Gaskell J."/>
            <person name="Hammel K.E."/>
            <person name="St John F.J."/>
            <person name="Vanden Wymelenberg A."/>
            <person name="Sabat G."/>
            <person name="Splinter BonDurant S."/>
            <person name="Syed K."/>
            <person name="Yadav J.S."/>
            <person name="Doddapaneni H."/>
            <person name="Subramanian V."/>
            <person name="Lavin J.L."/>
            <person name="Oguiza J.A."/>
            <person name="Perez G."/>
            <person name="Pisabarro A.G."/>
            <person name="Ramirez L."/>
            <person name="Santoyo F."/>
            <person name="Master E."/>
            <person name="Coutinho P.M."/>
            <person name="Henrissat B."/>
            <person name="Lombard V."/>
            <person name="Magnuson J.K."/>
            <person name="Kuees U."/>
            <person name="Hori C."/>
            <person name="Igarashi K."/>
            <person name="Samejima M."/>
            <person name="Held B.W."/>
            <person name="Barry K.W."/>
            <person name="LaButti K.M."/>
            <person name="Lapidus A."/>
            <person name="Lindquist E.A."/>
            <person name="Lucas S.M."/>
            <person name="Riley R."/>
            <person name="Salamov A.A."/>
            <person name="Hoffmeister D."/>
            <person name="Schwenk D."/>
            <person name="Hadar Y."/>
            <person name="Yarden O."/>
            <person name="de Vries R.P."/>
            <person name="Wiebenga A."/>
            <person name="Stenlid J."/>
            <person name="Eastwood D."/>
            <person name="Grigoriev I.V."/>
            <person name="Berka R.M."/>
            <person name="Blanchette R.A."/>
            <person name="Kersten P."/>
            <person name="Martinez A.T."/>
            <person name="Vicuna R."/>
            <person name="Cullen D."/>
        </authorList>
    </citation>
    <scope>NUCLEOTIDE SEQUENCE [LARGE SCALE GENOMIC DNA]</scope>
    <source>
        <strain evidence="11 12">B</strain>
    </source>
</reference>
<evidence type="ECO:0000313" key="12">
    <source>
        <dbReference type="Proteomes" id="UP000016930"/>
    </source>
</evidence>
<name>M2R2Z9_CERS8</name>
<accession>M2R2Z9</accession>
<dbReference type="InterPro" id="IPR015847">
    <property type="entry name" value="ExoRNase_PH_dom2"/>
</dbReference>
<dbReference type="STRING" id="914234.M2R2Z9"/>
<dbReference type="OrthoDB" id="437922at2759"/>
<dbReference type="Proteomes" id="UP000016930">
    <property type="component" value="Unassembled WGS sequence"/>
</dbReference>
<dbReference type="InterPro" id="IPR020568">
    <property type="entry name" value="Ribosomal_Su5_D2-typ_SF"/>
</dbReference>
<dbReference type="InterPro" id="IPR036345">
    <property type="entry name" value="ExoRNase_PH_dom2_sf"/>
</dbReference>
<comment type="similarity">
    <text evidence="3">Belongs to the RNase PH family.</text>
</comment>
<dbReference type="GO" id="GO:0000176">
    <property type="term" value="C:nuclear exosome (RNase complex)"/>
    <property type="evidence" value="ECO:0007669"/>
    <property type="project" value="UniProtKB-ARBA"/>
</dbReference>
<dbReference type="FunFam" id="3.30.230.70:FF:000004">
    <property type="entry name" value="Exosome complex component Rrp41"/>
    <property type="match status" value="1"/>
</dbReference>
<dbReference type="InterPro" id="IPR001247">
    <property type="entry name" value="ExoRNase_PH_dom1"/>
</dbReference>
<evidence type="ECO:0000256" key="7">
    <source>
        <dbReference type="ARBA" id="ARBA00077929"/>
    </source>
</evidence>